<feature type="repeat" description="Cell wall-binding" evidence="2">
    <location>
        <begin position="50"/>
        <end position="69"/>
    </location>
</feature>
<evidence type="ECO:0000313" key="4">
    <source>
        <dbReference type="Proteomes" id="UP000886780"/>
    </source>
</evidence>
<dbReference type="AlphaFoldDB" id="A0A9D1W4D6"/>
<keyword evidence="1" id="KW-0677">Repeat</keyword>
<accession>A0A9D1W4D6</accession>
<feature type="repeat" description="Cell wall-binding" evidence="2">
    <location>
        <begin position="30"/>
        <end position="49"/>
    </location>
</feature>
<dbReference type="Proteomes" id="UP000886780">
    <property type="component" value="Unassembled WGS sequence"/>
</dbReference>
<reference evidence="3" key="1">
    <citation type="journal article" date="2021" name="PeerJ">
        <title>Extensive microbial diversity within the chicken gut microbiome revealed by metagenomics and culture.</title>
        <authorList>
            <person name="Gilroy R."/>
            <person name="Ravi A."/>
            <person name="Getino M."/>
            <person name="Pursley I."/>
            <person name="Horton D.L."/>
            <person name="Alikhan N.F."/>
            <person name="Baker D."/>
            <person name="Gharbi K."/>
            <person name="Hall N."/>
            <person name="Watson M."/>
            <person name="Adriaenssens E.M."/>
            <person name="Foster-Nyarko E."/>
            <person name="Jarju S."/>
            <person name="Secka A."/>
            <person name="Antonio M."/>
            <person name="Oren A."/>
            <person name="Chaudhuri R.R."/>
            <person name="La Ragione R."/>
            <person name="Hildebrand F."/>
            <person name="Pallen M.J."/>
        </authorList>
    </citation>
    <scope>NUCLEOTIDE SEQUENCE</scope>
    <source>
        <strain evidence="3">ChiGjej4B4-12881</strain>
    </source>
</reference>
<name>A0A9D1W4D6_9FIRM</name>
<protein>
    <submittedName>
        <fullName evidence="3">Uncharacterized protein</fullName>
    </submittedName>
</protein>
<evidence type="ECO:0000313" key="3">
    <source>
        <dbReference type="EMBL" id="HIX52308.1"/>
    </source>
</evidence>
<evidence type="ECO:0000256" key="1">
    <source>
        <dbReference type="ARBA" id="ARBA00022737"/>
    </source>
</evidence>
<dbReference type="PROSITE" id="PS51170">
    <property type="entry name" value="CW"/>
    <property type="match status" value="2"/>
</dbReference>
<organism evidence="3 4">
    <name type="scientific">Candidatus Lachnoclostridium stercoripullorum</name>
    <dbReference type="NCBI Taxonomy" id="2838635"/>
    <lineage>
        <taxon>Bacteria</taxon>
        <taxon>Bacillati</taxon>
        <taxon>Bacillota</taxon>
        <taxon>Clostridia</taxon>
        <taxon>Lachnospirales</taxon>
        <taxon>Lachnospiraceae</taxon>
    </lineage>
</organism>
<dbReference type="SUPFAM" id="SSF69360">
    <property type="entry name" value="Cell wall binding repeat"/>
    <property type="match status" value="1"/>
</dbReference>
<dbReference type="InterPro" id="IPR018337">
    <property type="entry name" value="Cell_wall/Cho-bd_repeat"/>
</dbReference>
<sequence>MNTITAFAGSWAQDEQTGKWHYYSDSGTAVTGWVYDNEKWYYLDASGTMKTGWIKVDGSWYFCYEDGSMAADTWIDNYYVNPSGKWTKTR</sequence>
<dbReference type="EMBL" id="DXEU01000102">
    <property type="protein sequence ID" value="HIX52308.1"/>
    <property type="molecule type" value="Genomic_DNA"/>
</dbReference>
<comment type="caution">
    <text evidence="3">The sequence shown here is derived from an EMBL/GenBank/DDBJ whole genome shotgun (WGS) entry which is preliminary data.</text>
</comment>
<dbReference type="Pfam" id="PF19127">
    <property type="entry name" value="Choline_bind_3"/>
    <property type="match status" value="1"/>
</dbReference>
<reference evidence="3" key="2">
    <citation type="submission" date="2021-04" db="EMBL/GenBank/DDBJ databases">
        <authorList>
            <person name="Gilroy R."/>
        </authorList>
    </citation>
    <scope>NUCLEOTIDE SEQUENCE</scope>
    <source>
        <strain evidence="3">ChiGjej4B4-12881</strain>
    </source>
</reference>
<dbReference type="Gene3D" id="2.10.270.10">
    <property type="entry name" value="Cholin Binding"/>
    <property type="match status" value="1"/>
</dbReference>
<evidence type="ECO:0000256" key="2">
    <source>
        <dbReference type="PROSITE-ProRule" id="PRU00591"/>
    </source>
</evidence>
<gene>
    <name evidence="3" type="ORF">IAA28_05845</name>
</gene>
<dbReference type="Pfam" id="PF19085">
    <property type="entry name" value="Choline_bind_2"/>
    <property type="match status" value="1"/>
</dbReference>
<proteinExistence type="predicted"/>